<dbReference type="HAMAP" id="MF_01841">
    <property type="entry name" value="Agmatine_deimin"/>
    <property type="match status" value="1"/>
</dbReference>
<sequence>MTTLTSTPRADGFRMPAEWEPHTQTWMVWPERPDNWRLGGKPAQAAFSAVAEAIARFEPVTVCVSAAQFENARARLSDAIRVIEISNDDAWVRDTGPTFVVDDQGAVRGVDWTFNAWGGLDGGLYFPWLRDDQVAAKILQVERCERYRTEGFVLEGGSIHVDGEGTVITTEECLLNRNRNPHLSREEIEQVLREHLAVDSVIWLPDGLYNDETNGHVDNFCCYVRPGEVLLAWTDDVNDPNYPRCQAAMRVLEQARDARGRQLVVHKMPIPGPLHATEEECAGVDLVAGSQERDPSIRLAGSYVNFLIVNGGIVAPSFDDPKDAEARAILQRVFPDREVVMVPGREILLGGGNIHCITQQQPAPQKR</sequence>
<feature type="active site" description="Amidino-cysteine intermediate" evidence="3">
    <location>
        <position position="356"/>
    </location>
</feature>
<comment type="catalytic activity">
    <reaction evidence="3">
        <text>agmatine + H2O = N-carbamoylputrescine + NH4(+)</text>
        <dbReference type="Rhea" id="RHEA:18037"/>
        <dbReference type="ChEBI" id="CHEBI:15377"/>
        <dbReference type="ChEBI" id="CHEBI:28938"/>
        <dbReference type="ChEBI" id="CHEBI:58145"/>
        <dbReference type="ChEBI" id="CHEBI:58318"/>
        <dbReference type="EC" id="3.5.3.12"/>
    </reaction>
</comment>
<keyword evidence="2 3" id="KW-0620">Polyamine biosynthesis</keyword>
<comment type="similarity">
    <text evidence="3">Belongs to the agmatine deiminase family.</text>
</comment>
<accession>A0A239H2V0</accession>
<organism evidence="4 7">
    <name type="scientific">Pseudomonas delhiensis</name>
    <dbReference type="NCBI Taxonomy" id="366289"/>
    <lineage>
        <taxon>Bacteria</taxon>
        <taxon>Pseudomonadati</taxon>
        <taxon>Pseudomonadota</taxon>
        <taxon>Gammaproteobacteria</taxon>
        <taxon>Pseudomonadales</taxon>
        <taxon>Pseudomonadaceae</taxon>
        <taxon>Pseudomonas</taxon>
    </lineage>
</organism>
<dbReference type="PANTHER" id="PTHR31377">
    <property type="entry name" value="AGMATINE DEIMINASE-RELATED"/>
    <property type="match status" value="1"/>
</dbReference>
<dbReference type="EMBL" id="FZPC01000006">
    <property type="protein sequence ID" value="SNS75113.1"/>
    <property type="molecule type" value="Genomic_DNA"/>
</dbReference>
<dbReference type="UniPathway" id="UPA00534">
    <property type="reaction ID" value="UER00285"/>
</dbReference>
<dbReference type="AlphaFoldDB" id="A0A239H2V0"/>
<dbReference type="GO" id="GO:0047632">
    <property type="term" value="F:agmatine deiminase activity"/>
    <property type="evidence" value="ECO:0007669"/>
    <property type="project" value="UniProtKB-UniRule"/>
</dbReference>
<comment type="pathway">
    <text evidence="3">Amine and polyamine biosynthesis; putrescine biosynthesis via agmatine pathway; N-carbamoylputrescine from agmatine: step 1/1.</text>
</comment>
<comment type="subunit">
    <text evidence="3">Homodimer.</text>
</comment>
<keyword evidence="1 3" id="KW-0378">Hydrolase</keyword>
<dbReference type="NCBIfam" id="NF010070">
    <property type="entry name" value="PRK13551.1"/>
    <property type="match status" value="1"/>
</dbReference>
<name>A0A239H2V0_9PSED</name>
<proteinExistence type="inferred from homology"/>
<dbReference type="Gene3D" id="3.75.10.10">
    <property type="entry name" value="L-arginine/glycine Amidinotransferase, Chain A"/>
    <property type="match status" value="1"/>
</dbReference>
<dbReference type="Proteomes" id="UP000199693">
    <property type="component" value="Unassembled WGS sequence"/>
</dbReference>
<dbReference type="EMBL" id="FNEC01000009">
    <property type="protein sequence ID" value="SDI82628.1"/>
    <property type="molecule type" value="Genomic_DNA"/>
</dbReference>
<dbReference type="RefSeq" id="WP_089390833.1">
    <property type="nucleotide sequence ID" value="NZ_FNEC01000009.1"/>
</dbReference>
<evidence type="ECO:0000313" key="6">
    <source>
        <dbReference type="Proteomes" id="UP000198309"/>
    </source>
</evidence>
<evidence type="ECO:0000313" key="5">
    <source>
        <dbReference type="EMBL" id="SNS75113.1"/>
    </source>
</evidence>
<gene>
    <name evidence="3" type="primary">aguA</name>
    <name evidence="4" type="ORF">SAMN05216189_100984</name>
    <name evidence="5" type="ORF">SAMN06295949_106145</name>
</gene>
<protein>
    <recommendedName>
        <fullName evidence="3">Agmatine deiminase</fullName>
        <ecNumber evidence="3">3.5.3.12</ecNumber>
    </recommendedName>
    <alternativeName>
        <fullName evidence="3">Agmatine iminohydrolase</fullName>
    </alternativeName>
</protein>
<reference evidence="5 6" key="2">
    <citation type="submission" date="2017-06" db="EMBL/GenBank/DDBJ databases">
        <authorList>
            <person name="Varghese N."/>
            <person name="Submissions S."/>
        </authorList>
    </citation>
    <scope>NUCLEOTIDE SEQUENCE [LARGE SCALE GENOMIC DNA]</scope>
    <source>
        <strain evidence="5 6">RLD-1</strain>
    </source>
</reference>
<dbReference type="NCBIfam" id="TIGR03380">
    <property type="entry name" value="agmatine_aguA"/>
    <property type="match status" value="1"/>
</dbReference>
<evidence type="ECO:0000313" key="7">
    <source>
        <dbReference type="Proteomes" id="UP000199693"/>
    </source>
</evidence>
<dbReference type="SUPFAM" id="SSF55909">
    <property type="entry name" value="Pentein"/>
    <property type="match status" value="1"/>
</dbReference>
<comment type="function">
    <text evidence="3">Mediates the hydrolysis of agmatine into N-carbamoylputrescine in the arginine decarboxylase (ADC) pathway of putrescine biosynthesis, a basic polyamine.</text>
</comment>
<keyword evidence="6" id="KW-1185">Reference proteome</keyword>
<evidence type="ECO:0000313" key="4">
    <source>
        <dbReference type="EMBL" id="SDI82628.1"/>
    </source>
</evidence>
<dbReference type="EC" id="3.5.3.12" evidence="3"/>
<dbReference type="GO" id="GO:0033388">
    <property type="term" value="P:putrescine biosynthetic process from arginine"/>
    <property type="evidence" value="ECO:0007669"/>
    <property type="project" value="UniProtKB-UniRule"/>
</dbReference>
<dbReference type="Pfam" id="PF04371">
    <property type="entry name" value="PAD_porph"/>
    <property type="match status" value="1"/>
</dbReference>
<dbReference type="GO" id="GO:0004668">
    <property type="term" value="F:protein-arginine deiminase activity"/>
    <property type="evidence" value="ECO:0007669"/>
    <property type="project" value="InterPro"/>
</dbReference>
<dbReference type="InterPro" id="IPR007466">
    <property type="entry name" value="Peptidyl-Arg-deiminase_porph"/>
</dbReference>
<evidence type="ECO:0000256" key="2">
    <source>
        <dbReference type="ARBA" id="ARBA00023115"/>
    </source>
</evidence>
<dbReference type="Proteomes" id="UP000198309">
    <property type="component" value="Unassembled WGS sequence"/>
</dbReference>
<dbReference type="InterPro" id="IPR017754">
    <property type="entry name" value="Agmatine_deiminase"/>
</dbReference>
<dbReference type="PANTHER" id="PTHR31377:SF0">
    <property type="entry name" value="AGMATINE DEIMINASE-RELATED"/>
    <property type="match status" value="1"/>
</dbReference>
<evidence type="ECO:0000256" key="1">
    <source>
        <dbReference type="ARBA" id="ARBA00022801"/>
    </source>
</evidence>
<evidence type="ECO:0000256" key="3">
    <source>
        <dbReference type="HAMAP-Rule" id="MF_01841"/>
    </source>
</evidence>
<reference evidence="4 7" key="1">
    <citation type="submission" date="2016-10" db="EMBL/GenBank/DDBJ databases">
        <authorList>
            <person name="de Groot N.N."/>
        </authorList>
    </citation>
    <scope>NUCLEOTIDE SEQUENCE [LARGE SCALE GENOMIC DNA]</scope>
    <source>
        <strain evidence="4 7">CCM 7361</strain>
    </source>
</reference>